<accession>A0A401H512</accession>
<dbReference type="InParanoid" id="A0A401H512"/>
<gene>
    <name evidence="2" type="ORF">SCP_1601640</name>
</gene>
<keyword evidence="3" id="KW-1185">Reference proteome</keyword>
<name>A0A401H512_9APHY</name>
<organism evidence="2 3">
    <name type="scientific">Sparassis crispa</name>
    <dbReference type="NCBI Taxonomy" id="139825"/>
    <lineage>
        <taxon>Eukaryota</taxon>
        <taxon>Fungi</taxon>
        <taxon>Dikarya</taxon>
        <taxon>Basidiomycota</taxon>
        <taxon>Agaricomycotina</taxon>
        <taxon>Agaricomycetes</taxon>
        <taxon>Polyporales</taxon>
        <taxon>Sparassidaceae</taxon>
        <taxon>Sparassis</taxon>
    </lineage>
</organism>
<sequence>MPNPINRALWVNLNDEVPFEAVEAPSSKVEREPTPAATPVAESPLPNELASEAEIARNEPTELPVEDHPEIEITIAIEETVTTGSESRVKDEL</sequence>
<evidence type="ECO:0000313" key="2">
    <source>
        <dbReference type="EMBL" id="GBE89502.1"/>
    </source>
</evidence>
<evidence type="ECO:0000313" key="3">
    <source>
        <dbReference type="Proteomes" id="UP000287166"/>
    </source>
</evidence>
<dbReference type="RefSeq" id="XP_027620415.1">
    <property type="nucleotide sequence ID" value="XM_027764614.1"/>
</dbReference>
<comment type="caution">
    <text evidence="2">The sequence shown here is derived from an EMBL/GenBank/DDBJ whole genome shotgun (WGS) entry which is preliminary data.</text>
</comment>
<feature type="region of interest" description="Disordered" evidence="1">
    <location>
        <begin position="24"/>
        <end position="47"/>
    </location>
</feature>
<dbReference type="AlphaFoldDB" id="A0A401H512"/>
<evidence type="ECO:0000256" key="1">
    <source>
        <dbReference type="SAM" id="MobiDB-lite"/>
    </source>
</evidence>
<proteinExistence type="predicted"/>
<dbReference type="EMBL" id="BFAD01000016">
    <property type="protein sequence ID" value="GBE89502.1"/>
    <property type="molecule type" value="Genomic_DNA"/>
</dbReference>
<dbReference type="Proteomes" id="UP000287166">
    <property type="component" value="Unassembled WGS sequence"/>
</dbReference>
<reference evidence="2 3" key="1">
    <citation type="journal article" date="2018" name="Sci. Rep.">
        <title>Genome sequence of the cauliflower mushroom Sparassis crispa (Hanabiratake) and its association with beneficial usage.</title>
        <authorList>
            <person name="Kiyama R."/>
            <person name="Furutani Y."/>
            <person name="Kawaguchi K."/>
            <person name="Nakanishi T."/>
        </authorList>
    </citation>
    <scope>NUCLEOTIDE SEQUENCE [LARGE SCALE GENOMIC DNA]</scope>
</reference>
<protein>
    <submittedName>
        <fullName evidence="2">Uncharacterized protein</fullName>
    </submittedName>
</protein>
<dbReference type="GeneID" id="38786419"/>